<accession>A0A1S3V063</accession>
<sequence>MESTHVISITNGEDNVAPRKNTTKTFKFSLPPVLSLLREHKIHLLDKQMKDAKNIIHSIKVGISLVLISLLYLLDPLYEQVGENAIWAIMTVVVTFEFSAGATLGKGLNRGMGTILGGGLGCIAAVLAQNIGGVGNSIIIGASVFIFGTIATYFRLFPSVKKRYDYGVMILILTFSLIVVSGVRTEDQKVWEIAVERLLTIVMGFVVCICVNLLIFPLWASDELHDSIVSRFQHIADSLQGCMEEYVKFVSQKESKKPGASFSVCKSLLDSKSKDEVLENFAKWEPWHGKFGFFYPWEKYLKIGDVLRELAAIILALGGCLQASETAMKVEPVSQSVEMEPCEAIGSGIVWSLRELGKSMKQMSKCEADISEKLKTMRGEINLVISTSKMAAIDNMDALAVASFVFLLKKVVEKVEELTKEVEQLGDLAAFPAHSTLV</sequence>
<dbReference type="AlphaFoldDB" id="A0A1S3V063"/>
<dbReference type="SMR" id="A0A1S3V063"/>
<evidence type="ECO:0000313" key="10">
    <source>
        <dbReference type="Proteomes" id="UP000087766"/>
    </source>
</evidence>
<dbReference type="STRING" id="3916.A0A1S3V063"/>
<dbReference type="KEGG" id="vra:106770426"/>
<keyword evidence="8" id="KW-0407">Ion channel</keyword>
<evidence type="ECO:0000256" key="4">
    <source>
        <dbReference type="ARBA" id="ARBA00022692"/>
    </source>
</evidence>
<dbReference type="GO" id="GO:0016020">
    <property type="term" value="C:membrane"/>
    <property type="evidence" value="ECO:0007669"/>
    <property type="project" value="UniProtKB-SubCell"/>
</dbReference>
<dbReference type="Gramene" id="Vradi08g09540.1">
    <property type="protein sequence ID" value="Vradi08g09540.1"/>
    <property type="gene ID" value="Vradi08g09540"/>
</dbReference>
<dbReference type="OrthoDB" id="68611at2759"/>
<comment type="subcellular location">
    <subcellularLocation>
        <location evidence="1">Membrane</location>
        <topology evidence="1">Multi-pass membrane protein</topology>
    </subcellularLocation>
</comment>
<comment type="similarity">
    <text evidence="2">Belongs to the aromatic acid exporter (TC 2.A.85) family.</text>
</comment>
<keyword evidence="6" id="KW-0406">Ion transport</keyword>
<evidence type="ECO:0000256" key="9">
    <source>
        <dbReference type="SAM" id="Phobius"/>
    </source>
</evidence>
<evidence type="ECO:0000256" key="8">
    <source>
        <dbReference type="ARBA" id="ARBA00023303"/>
    </source>
</evidence>
<evidence type="ECO:0000313" key="11">
    <source>
        <dbReference type="RefSeq" id="XP_014511721.1"/>
    </source>
</evidence>
<dbReference type="GO" id="GO:0015743">
    <property type="term" value="P:malate transport"/>
    <property type="evidence" value="ECO:0007669"/>
    <property type="project" value="InterPro"/>
</dbReference>
<reference evidence="10" key="1">
    <citation type="journal article" date="2014" name="Nat. Commun.">
        <title>Genome sequence of mungbean and insights into evolution within Vigna species.</title>
        <authorList>
            <person name="Kang Y.J."/>
            <person name="Kim S.K."/>
            <person name="Kim M.Y."/>
            <person name="Lestari P."/>
            <person name="Kim K.H."/>
            <person name="Ha B.K."/>
            <person name="Jun T.H."/>
            <person name="Hwang W.J."/>
            <person name="Lee T."/>
            <person name="Lee J."/>
            <person name="Shim S."/>
            <person name="Yoon M.Y."/>
            <person name="Jang Y.E."/>
            <person name="Han K.S."/>
            <person name="Taeprayoon P."/>
            <person name="Yoon N."/>
            <person name="Somta P."/>
            <person name="Tanya P."/>
            <person name="Kim K.S."/>
            <person name="Gwag J.G."/>
            <person name="Moon J.K."/>
            <person name="Lee Y.H."/>
            <person name="Park B.S."/>
            <person name="Bombarely A."/>
            <person name="Doyle J.J."/>
            <person name="Jackson S.A."/>
            <person name="Schafleitner R."/>
            <person name="Srinives P."/>
            <person name="Varshney R.K."/>
            <person name="Lee S.H."/>
        </authorList>
    </citation>
    <scope>NUCLEOTIDE SEQUENCE [LARGE SCALE GENOMIC DNA]</scope>
    <source>
        <strain evidence="10">cv. VC1973A</strain>
    </source>
</reference>
<organism evidence="10 11">
    <name type="scientific">Vigna radiata var. radiata</name>
    <name type="common">Mung bean</name>
    <name type="synonym">Phaseolus aureus</name>
    <dbReference type="NCBI Taxonomy" id="3916"/>
    <lineage>
        <taxon>Eukaryota</taxon>
        <taxon>Viridiplantae</taxon>
        <taxon>Streptophyta</taxon>
        <taxon>Embryophyta</taxon>
        <taxon>Tracheophyta</taxon>
        <taxon>Spermatophyta</taxon>
        <taxon>Magnoliopsida</taxon>
        <taxon>eudicotyledons</taxon>
        <taxon>Gunneridae</taxon>
        <taxon>Pentapetalae</taxon>
        <taxon>rosids</taxon>
        <taxon>fabids</taxon>
        <taxon>Fabales</taxon>
        <taxon>Fabaceae</taxon>
        <taxon>Papilionoideae</taxon>
        <taxon>50 kb inversion clade</taxon>
        <taxon>NPAAA clade</taxon>
        <taxon>indigoferoid/millettioid clade</taxon>
        <taxon>Phaseoleae</taxon>
        <taxon>Vigna</taxon>
    </lineage>
</organism>
<dbReference type="GeneID" id="106770426"/>
<feature type="transmembrane region" description="Helical" evidence="9">
    <location>
        <begin position="112"/>
        <end position="132"/>
    </location>
</feature>
<evidence type="ECO:0000256" key="6">
    <source>
        <dbReference type="ARBA" id="ARBA00023065"/>
    </source>
</evidence>
<evidence type="ECO:0000256" key="1">
    <source>
        <dbReference type="ARBA" id="ARBA00004141"/>
    </source>
</evidence>
<dbReference type="Proteomes" id="UP000087766">
    <property type="component" value="Chromosome 8"/>
</dbReference>
<feature type="transmembrane region" description="Helical" evidence="9">
    <location>
        <begin position="198"/>
        <end position="220"/>
    </location>
</feature>
<dbReference type="PANTHER" id="PTHR31086">
    <property type="entry name" value="ALUMINUM-ACTIVATED MALATE TRANSPORTER 10"/>
    <property type="match status" value="1"/>
</dbReference>
<keyword evidence="4 9" id="KW-0812">Transmembrane</keyword>
<protein>
    <submittedName>
        <fullName evidence="11">Aluminum-activated malate transporter 14-like</fullName>
    </submittedName>
</protein>
<feature type="transmembrane region" description="Helical" evidence="9">
    <location>
        <begin position="86"/>
        <end position="105"/>
    </location>
</feature>
<proteinExistence type="inferred from homology"/>
<dbReference type="Pfam" id="PF11744">
    <property type="entry name" value="ALMT"/>
    <property type="match status" value="1"/>
</dbReference>
<feature type="transmembrane region" description="Helical" evidence="9">
    <location>
        <begin position="55"/>
        <end position="74"/>
    </location>
</feature>
<evidence type="ECO:0000256" key="7">
    <source>
        <dbReference type="ARBA" id="ARBA00023136"/>
    </source>
</evidence>
<gene>
    <name evidence="11" type="primary">LOC106770426</name>
</gene>
<evidence type="ECO:0000256" key="3">
    <source>
        <dbReference type="ARBA" id="ARBA00022448"/>
    </source>
</evidence>
<feature type="transmembrane region" description="Helical" evidence="9">
    <location>
        <begin position="138"/>
        <end position="157"/>
    </location>
</feature>
<keyword evidence="5 9" id="KW-1133">Transmembrane helix</keyword>
<dbReference type="GO" id="GO:0034220">
    <property type="term" value="P:monoatomic ion transmembrane transport"/>
    <property type="evidence" value="ECO:0007669"/>
    <property type="project" value="UniProtKB-KW"/>
</dbReference>
<evidence type="ECO:0000256" key="2">
    <source>
        <dbReference type="ARBA" id="ARBA00007079"/>
    </source>
</evidence>
<name>A0A1S3V063_VIGRR</name>
<dbReference type="InterPro" id="IPR020966">
    <property type="entry name" value="ALMT"/>
</dbReference>
<dbReference type="RefSeq" id="XP_014511721.1">
    <property type="nucleotide sequence ID" value="XM_014656235.2"/>
</dbReference>
<keyword evidence="10" id="KW-1185">Reference proteome</keyword>
<reference evidence="11" key="2">
    <citation type="submission" date="2025-08" db="UniProtKB">
        <authorList>
            <consortium name="RefSeq"/>
        </authorList>
    </citation>
    <scope>IDENTIFICATION</scope>
    <source>
        <tissue evidence="11">Leaf</tissue>
    </source>
</reference>
<keyword evidence="7 9" id="KW-0472">Membrane</keyword>
<evidence type="ECO:0000256" key="5">
    <source>
        <dbReference type="ARBA" id="ARBA00022989"/>
    </source>
</evidence>
<feature type="transmembrane region" description="Helical" evidence="9">
    <location>
        <begin position="164"/>
        <end position="183"/>
    </location>
</feature>
<keyword evidence="3" id="KW-0813">Transport</keyword>